<sequence>MVSCIKLTNNICKVELAKNLIKGRVVRGNIIRKNNEFMIIDIGFRSDVRLYKSDIWNYDSFGTNQQIDIRIEEFDSNNGETLVSRRGLGIEESWTMLQQAYNDNLLISGQVIANVIEGYMVKVFGLLALLPLNSTDKDINVQLNRFDRYKIDKIDRENNFITLKQPNNNRKMSIEQNIDTDIMFDKGDLIWGIVNKITDTKIYVDLGWKDGVIDLCGIEWYGMLRLLWNVVIGNLILTKYDGKSEIKDILLLKWCGSGYTGYNVPILGVVLGINNFCFNIKLLKSSNKCVLNSIISIRNTNKLQFETDINYHNVVKLIPSTINILEKKICLNLDLEGTKCFNFVKTNEGRSIWGLISKIKSNSVVVSLPQGLYGELNYSIRSLGNIPSWFKLSCGRRISVRICDYEPVTNKISLALSKIDKNSLIIIEE</sequence>
<proteinExistence type="predicted"/>
<dbReference type="EMBL" id="NXGO01000070">
    <property type="protein sequence ID" value="PIM95686.1"/>
    <property type="molecule type" value="Genomic_DNA"/>
</dbReference>
<dbReference type="Proteomes" id="UP000230981">
    <property type="component" value="Unassembled WGS sequence"/>
</dbReference>
<dbReference type="GO" id="GO:0005840">
    <property type="term" value="C:ribosome"/>
    <property type="evidence" value="ECO:0007669"/>
    <property type="project" value="UniProtKB-KW"/>
</dbReference>
<dbReference type="InterPro" id="IPR012340">
    <property type="entry name" value="NA-bd_OB-fold"/>
</dbReference>
<reference evidence="1" key="1">
    <citation type="submission" date="2017-09" db="EMBL/GenBank/DDBJ databases">
        <authorList>
            <person name="Campbell M.A."/>
            <person name="Lukasik P."/>
            <person name="Simon C."/>
            <person name="McCutcheon J.P."/>
        </authorList>
    </citation>
    <scope>NUCLEOTIDE SEQUENCE [LARGE SCALE GENOMIC DNA]</scope>
    <source>
        <strain evidence="1">MAGTDC</strain>
    </source>
</reference>
<evidence type="ECO:0000313" key="2">
    <source>
        <dbReference type="Proteomes" id="UP000230981"/>
    </source>
</evidence>
<accession>A0ABX4MJ81</accession>
<organism evidence="1 2">
    <name type="scientific">Candidatus Hodgkinia cicadicola</name>
    <dbReference type="NCBI Taxonomy" id="573658"/>
    <lineage>
        <taxon>Bacteria</taxon>
        <taxon>Pseudomonadati</taxon>
        <taxon>Pseudomonadota</taxon>
        <taxon>Alphaproteobacteria</taxon>
        <taxon>Hyphomicrobiales</taxon>
        <taxon>Candidatus Hodgkinia</taxon>
    </lineage>
</organism>
<dbReference type="SUPFAM" id="SSF50249">
    <property type="entry name" value="Nucleic acid-binding proteins"/>
    <property type="match status" value="1"/>
</dbReference>
<gene>
    <name evidence="1" type="primary">rpsA</name>
    <name evidence="1" type="ORF">magtdc_241</name>
</gene>
<keyword evidence="1" id="KW-0689">Ribosomal protein</keyword>
<dbReference type="Gene3D" id="2.40.50.140">
    <property type="entry name" value="Nucleic acid-binding proteins"/>
    <property type="match status" value="1"/>
</dbReference>
<dbReference type="RefSeq" id="WP_146656950.1">
    <property type="nucleotide sequence ID" value="NZ_NXGO01000070.1"/>
</dbReference>
<evidence type="ECO:0000313" key="1">
    <source>
        <dbReference type="EMBL" id="PIM95686.1"/>
    </source>
</evidence>
<keyword evidence="2" id="KW-1185">Reference proteome</keyword>
<keyword evidence="1" id="KW-0687">Ribonucleoprotein</keyword>
<protein>
    <submittedName>
        <fullName evidence="1">30S ribosomal protein S1</fullName>
    </submittedName>
</protein>
<comment type="caution">
    <text evidence="1">The sequence shown here is derived from an EMBL/GenBank/DDBJ whole genome shotgun (WGS) entry which is preliminary data.</text>
</comment>
<name>A0ABX4MJ81_9HYPH</name>